<dbReference type="AlphaFoldDB" id="A0A0G0QRY7"/>
<dbReference type="InterPro" id="IPR036388">
    <property type="entry name" value="WH-like_DNA-bd_sf"/>
</dbReference>
<reference evidence="5 6" key="1">
    <citation type="journal article" date="2015" name="Nature">
        <title>rRNA introns, odd ribosomes, and small enigmatic genomes across a large radiation of phyla.</title>
        <authorList>
            <person name="Brown C.T."/>
            <person name="Hug L.A."/>
            <person name="Thomas B.C."/>
            <person name="Sharon I."/>
            <person name="Castelle C.J."/>
            <person name="Singh A."/>
            <person name="Wilkins M.J."/>
            <person name="Williams K.H."/>
            <person name="Banfield J.F."/>
        </authorList>
    </citation>
    <scope>NUCLEOTIDE SEQUENCE [LARGE SCALE GENOMIC DNA]</scope>
</reference>
<dbReference type="InterPro" id="IPR046335">
    <property type="entry name" value="LacI/GalR-like_sensor"/>
</dbReference>
<keyword evidence="2" id="KW-0238">DNA-binding</keyword>
<dbReference type="Pfam" id="PF13377">
    <property type="entry name" value="Peripla_BP_3"/>
    <property type="match status" value="1"/>
</dbReference>
<dbReference type="InterPro" id="IPR036390">
    <property type="entry name" value="WH_DNA-bd_sf"/>
</dbReference>
<accession>A0A0G0QRY7</accession>
<evidence type="ECO:0000256" key="1">
    <source>
        <dbReference type="ARBA" id="ARBA00023015"/>
    </source>
</evidence>
<name>A0A0G0QRY7_9BACT</name>
<dbReference type="PANTHER" id="PTHR30146:SF109">
    <property type="entry name" value="HTH-TYPE TRANSCRIPTIONAL REGULATOR GALS"/>
    <property type="match status" value="1"/>
</dbReference>
<evidence type="ECO:0000256" key="3">
    <source>
        <dbReference type="ARBA" id="ARBA00023163"/>
    </source>
</evidence>
<protein>
    <submittedName>
        <fullName evidence="5">Transcriptional regulator, GntR family</fullName>
    </submittedName>
</protein>
<sequence length="392" mass="44630">MKKEKGKSHKIAEAVKSEIASGKMRPGNRLKSVRELASYFSVSTKAAQRAFDTLEIEGFVERRQGSGTFVRENKTSRSNTVYFLVPHASHIASSHESSVMLNRILYGITSAPSPRVLPQLVPVSKQNVRSITKTPSAIDWATLEQIPAGANVFASALWYNRIFPFLVERGVKGLLLVAQYEQEQQKMYDLIRDASWSFITIDRFAGIQKTVEYLYRLGRRRIAAIKRCPEQPEHPFRKGFITAYENYDMVFKNDFFHEITPEQSEGNMSDTVYELFRKTKFDSLILCNPNIVGATYSALAKIGLKVPDDVAVIAFRDMPEYVNLTPAVSAFDFSWADIGREISRIFTSDDPFYKDTRFHSSIIKRGSTEKNMRPGTDEEFMTELSYAQDIMQ</sequence>
<comment type="caution">
    <text evidence="5">The sequence shown here is derived from an EMBL/GenBank/DDBJ whole genome shotgun (WGS) entry which is preliminary data.</text>
</comment>
<dbReference type="PANTHER" id="PTHR30146">
    <property type="entry name" value="LACI-RELATED TRANSCRIPTIONAL REPRESSOR"/>
    <property type="match status" value="1"/>
</dbReference>
<gene>
    <name evidence="5" type="ORF">UT30_C0008G0029</name>
</gene>
<dbReference type="Proteomes" id="UP000033935">
    <property type="component" value="Unassembled WGS sequence"/>
</dbReference>
<dbReference type="Gene3D" id="1.10.10.10">
    <property type="entry name" value="Winged helix-like DNA-binding domain superfamily/Winged helix DNA-binding domain"/>
    <property type="match status" value="1"/>
</dbReference>
<evidence type="ECO:0000259" key="4">
    <source>
        <dbReference type="PROSITE" id="PS50949"/>
    </source>
</evidence>
<dbReference type="GO" id="GO:0003700">
    <property type="term" value="F:DNA-binding transcription factor activity"/>
    <property type="evidence" value="ECO:0007669"/>
    <property type="project" value="InterPro"/>
</dbReference>
<dbReference type="Pfam" id="PF00392">
    <property type="entry name" value="GntR"/>
    <property type="match status" value="1"/>
</dbReference>
<dbReference type="EMBL" id="LBWG01000008">
    <property type="protein sequence ID" value="KKR04407.1"/>
    <property type="molecule type" value="Genomic_DNA"/>
</dbReference>
<proteinExistence type="predicted"/>
<feature type="domain" description="HTH gntR-type" evidence="4">
    <location>
        <begin position="5"/>
        <end position="73"/>
    </location>
</feature>
<dbReference type="SMART" id="SM00345">
    <property type="entry name" value="HTH_GNTR"/>
    <property type="match status" value="1"/>
</dbReference>
<keyword evidence="1" id="KW-0805">Transcription regulation</keyword>
<evidence type="ECO:0000256" key="2">
    <source>
        <dbReference type="ARBA" id="ARBA00023125"/>
    </source>
</evidence>
<dbReference type="PROSITE" id="PS50949">
    <property type="entry name" value="HTH_GNTR"/>
    <property type="match status" value="1"/>
</dbReference>
<keyword evidence="3" id="KW-0804">Transcription</keyword>
<dbReference type="InterPro" id="IPR028082">
    <property type="entry name" value="Peripla_BP_I"/>
</dbReference>
<evidence type="ECO:0000313" key="5">
    <source>
        <dbReference type="EMBL" id="KKR04407.1"/>
    </source>
</evidence>
<dbReference type="SUPFAM" id="SSF46785">
    <property type="entry name" value="Winged helix' DNA-binding domain"/>
    <property type="match status" value="1"/>
</dbReference>
<evidence type="ECO:0000313" key="6">
    <source>
        <dbReference type="Proteomes" id="UP000033935"/>
    </source>
</evidence>
<dbReference type="CDD" id="cd07377">
    <property type="entry name" value="WHTH_GntR"/>
    <property type="match status" value="1"/>
</dbReference>
<dbReference type="InterPro" id="IPR000524">
    <property type="entry name" value="Tscrpt_reg_HTH_GntR"/>
</dbReference>
<dbReference type="GO" id="GO:0000976">
    <property type="term" value="F:transcription cis-regulatory region binding"/>
    <property type="evidence" value="ECO:0007669"/>
    <property type="project" value="TreeGrafter"/>
</dbReference>
<organism evidence="5 6">
    <name type="scientific">Candidatus Uhrbacteria bacterium GW2011_GWF2_39_13</name>
    <dbReference type="NCBI Taxonomy" id="1618995"/>
    <lineage>
        <taxon>Bacteria</taxon>
        <taxon>Candidatus Uhriibacteriota</taxon>
    </lineage>
</organism>
<dbReference type="Gene3D" id="3.40.50.2300">
    <property type="match status" value="2"/>
</dbReference>
<dbReference type="SUPFAM" id="SSF53822">
    <property type="entry name" value="Periplasmic binding protein-like I"/>
    <property type="match status" value="1"/>
</dbReference>